<accession>A0A1J8QCG1</accession>
<evidence type="ECO:0000313" key="1">
    <source>
        <dbReference type="EMBL" id="OJA17651.1"/>
    </source>
</evidence>
<dbReference type="EMBL" id="LVVM01001886">
    <property type="protein sequence ID" value="OJA17651.1"/>
    <property type="molecule type" value="Genomic_DNA"/>
</dbReference>
<reference evidence="1 2" key="1">
    <citation type="submission" date="2016-03" db="EMBL/GenBank/DDBJ databases">
        <title>Comparative genomics of the ectomycorrhizal sister species Rhizopogon vinicolor and Rhizopogon vesiculosus (Basidiomycota: Boletales) reveals a divergence of the mating type B locus.</title>
        <authorList>
            <person name="Mujic A.B."/>
            <person name="Kuo A."/>
            <person name="Tritt A."/>
            <person name="Lipzen A."/>
            <person name="Chen C."/>
            <person name="Johnson J."/>
            <person name="Sharma A."/>
            <person name="Barry K."/>
            <person name="Grigoriev I.V."/>
            <person name="Spatafora J.W."/>
        </authorList>
    </citation>
    <scope>NUCLEOTIDE SEQUENCE [LARGE SCALE GENOMIC DNA]</scope>
    <source>
        <strain evidence="1 2">AM-OR11-056</strain>
    </source>
</reference>
<keyword evidence="2" id="KW-1185">Reference proteome</keyword>
<gene>
    <name evidence="1" type="ORF">AZE42_10800</name>
</gene>
<organism evidence="1 2">
    <name type="scientific">Rhizopogon vesiculosus</name>
    <dbReference type="NCBI Taxonomy" id="180088"/>
    <lineage>
        <taxon>Eukaryota</taxon>
        <taxon>Fungi</taxon>
        <taxon>Dikarya</taxon>
        <taxon>Basidiomycota</taxon>
        <taxon>Agaricomycotina</taxon>
        <taxon>Agaricomycetes</taxon>
        <taxon>Agaricomycetidae</taxon>
        <taxon>Boletales</taxon>
        <taxon>Suillineae</taxon>
        <taxon>Rhizopogonaceae</taxon>
        <taxon>Rhizopogon</taxon>
    </lineage>
</organism>
<dbReference type="AlphaFoldDB" id="A0A1J8QCG1"/>
<proteinExistence type="predicted"/>
<protein>
    <submittedName>
        <fullName evidence="1">Uncharacterized protein</fullName>
    </submittedName>
</protein>
<evidence type="ECO:0000313" key="2">
    <source>
        <dbReference type="Proteomes" id="UP000183567"/>
    </source>
</evidence>
<name>A0A1J8QCG1_9AGAM</name>
<sequence>MSKSDLLPTNFVGDNHGKGYKLYEMQLDNPDKTQYSLFNLSDFTPAARINMPIAAYAWNGLQDVREFDASIYVPRRQIRVYYITATSKVREIVYSAQVVGSKAPPWAPQSRTAAARMLKSERACLRQRSGSGSSLQRLPRLSPKLISLGPTKGRRLVYSECGGGEWWYALSR</sequence>
<comment type="caution">
    <text evidence="1">The sequence shown here is derived from an EMBL/GenBank/DDBJ whole genome shotgun (WGS) entry which is preliminary data.</text>
</comment>
<dbReference type="Proteomes" id="UP000183567">
    <property type="component" value="Unassembled WGS sequence"/>
</dbReference>
<dbReference type="OrthoDB" id="407298at2759"/>
<dbReference type="Gene3D" id="2.120.10.70">
    <property type="entry name" value="Fucose-specific lectin"/>
    <property type="match status" value="1"/>
</dbReference>